<evidence type="ECO:0000259" key="3">
    <source>
        <dbReference type="Pfam" id="PF01648"/>
    </source>
</evidence>
<dbReference type="PANTHER" id="PTHR12215">
    <property type="entry name" value="PHOSPHOPANTETHEINE TRANSFERASE"/>
    <property type="match status" value="1"/>
</dbReference>
<evidence type="ECO:0000313" key="4">
    <source>
        <dbReference type="EMBL" id="GAA0576037.1"/>
    </source>
</evidence>
<dbReference type="InterPro" id="IPR008278">
    <property type="entry name" value="4-PPantetheinyl_Trfase_dom"/>
</dbReference>
<comment type="caution">
    <text evidence="4">The sequence shown here is derived from an EMBL/GenBank/DDBJ whole genome shotgun (WGS) entry which is preliminary data.</text>
</comment>
<dbReference type="EMBL" id="BAAACA010000001">
    <property type="protein sequence ID" value="GAA0576037.1"/>
    <property type="molecule type" value="Genomic_DNA"/>
</dbReference>
<dbReference type="RefSeq" id="WP_344068175.1">
    <property type="nucleotide sequence ID" value="NZ_BAAACA010000001.1"/>
</dbReference>
<organism evidence="4 5">
    <name type="scientific">Streptomyces crystallinus</name>
    <dbReference type="NCBI Taxonomy" id="68191"/>
    <lineage>
        <taxon>Bacteria</taxon>
        <taxon>Bacillati</taxon>
        <taxon>Actinomycetota</taxon>
        <taxon>Actinomycetes</taxon>
        <taxon>Kitasatosporales</taxon>
        <taxon>Streptomycetaceae</taxon>
        <taxon>Streptomyces</taxon>
    </lineage>
</organism>
<keyword evidence="2 4" id="KW-0808">Transferase</keyword>
<dbReference type="InterPro" id="IPR037143">
    <property type="entry name" value="4-PPantetheinyl_Trfase_dom_sf"/>
</dbReference>
<protein>
    <submittedName>
        <fullName evidence="4">4'-phosphopantetheinyl transferase superfamily protein</fullName>
    </submittedName>
</protein>
<dbReference type="SUPFAM" id="SSF56214">
    <property type="entry name" value="4'-phosphopantetheinyl transferase"/>
    <property type="match status" value="2"/>
</dbReference>
<dbReference type="GO" id="GO:0016740">
    <property type="term" value="F:transferase activity"/>
    <property type="evidence" value="ECO:0007669"/>
    <property type="project" value="UniProtKB-KW"/>
</dbReference>
<name>A0ABN1EW69_9ACTN</name>
<dbReference type="Pfam" id="PF01648">
    <property type="entry name" value="ACPS"/>
    <property type="match status" value="1"/>
</dbReference>
<reference evidence="4 5" key="1">
    <citation type="journal article" date="2019" name="Int. J. Syst. Evol. Microbiol.">
        <title>The Global Catalogue of Microorganisms (GCM) 10K type strain sequencing project: providing services to taxonomists for standard genome sequencing and annotation.</title>
        <authorList>
            <consortium name="The Broad Institute Genomics Platform"/>
            <consortium name="The Broad Institute Genome Sequencing Center for Infectious Disease"/>
            <person name="Wu L."/>
            <person name="Ma J."/>
        </authorList>
    </citation>
    <scope>NUCLEOTIDE SEQUENCE [LARGE SCALE GENOMIC DNA]</scope>
    <source>
        <strain evidence="4 5">JCM 5067</strain>
    </source>
</reference>
<gene>
    <name evidence="4" type="ORF">GCM10010394_00620</name>
</gene>
<keyword evidence="5" id="KW-1185">Reference proteome</keyword>
<evidence type="ECO:0000256" key="1">
    <source>
        <dbReference type="ARBA" id="ARBA00010990"/>
    </source>
</evidence>
<sequence length="223" mass="24149">MNATRTPLRAAPAAGRLHLLVFRPPAEEVAPVCPLMKALDELEEARAASYVSVRDRIQYVTAHAALRGLLAAYTGLEPGRIAIGRGGEPYGKPRLIDPPVPLHFNLSHSHGLIAIGVAAAPVGVDVQRVPSPEAVEMVLPRLHPREREELRALPDEERALAFARLWTRKEAYLKGLGTGLTRSPAADYLGDRDARGRPDGWTVRNVPVQPGYAAAAALRNHPT</sequence>
<evidence type="ECO:0000313" key="5">
    <source>
        <dbReference type="Proteomes" id="UP001500668"/>
    </source>
</evidence>
<feature type="domain" description="4'-phosphopantetheinyl transferase" evidence="3">
    <location>
        <begin position="121"/>
        <end position="184"/>
    </location>
</feature>
<comment type="similarity">
    <text evidence="1">Belongs to the P-Pant transferase superfamily. Gsp/Sfp/HetI/AcpT family.</text>
</comment>
<accession>A0ABN1EW69</accession>
<dbReference type="Proteomes" id="UP001500668">
    <property type="component" value="Unassembled WGS sequence"/>
</dbReference>
<dbReference type="PANTHER" id="PTHR12215:SF10">
    <property type="entry name" value="L-AMINOADIPATE-SEMIALDEHYDE DEHYDROGENASE-PHOSPHOPANTETHEINYL TRANSFERASE"/>
    <property type="match status" value="1"/>
</dbReference>
<dbReference type="Gene3D" id="3.90.470.20">
    <property type="entry name" value="4'-phosphopantetheinyl transferase domain"/>
    <property type="match status" value="2"/>
</dbReference>
<evidence type="ECO:0000256" key="2">
    <source>
        <dbReference type="ARBA" id="ARBA00022679"/>
    </source>
</evidence>
<proteinExistence type="inferred from homology"/>
<dbReference type="InterPro" id="IPR050559">
    <property type="entry name" value="P-Pant_transferase_sf"/>
</dbReference>